<dbReference type="Gene3D" id="1.10.10.10">
    <property type="entry name" value="Winged helix-like DNA-binding domain superfamily/Winged helix DNA-binding domain"/>
    <property type="match status" value="1"/>
</dbReference>
<sequence>MADHQPSLVDLHLFTEVIRLGSFARTADEWGMSPSYVSKRIGILEQDLGVRLLHRTSRRLSATAQGEQTYEWAREILGNVRQLRDALADEVSEPRGRLRVSSSFRLGRNHVAPAISLLAKRYPKLEVSLTVLDRPVDLLEEGLDLDIRIGGVPEPHLIAHRIAHSHRLLCAAPSYLEARGMPQQLDELCRHSCLVFRERDQPFGNWRLVGPKGLETVKVTGTLSSNNNDIIRQWALDGHGIVRLADWDCALSVQKGELVPVLPAYRWPADIWAVTPGRLSESAKIGVCVRFLREQLANGPYALRPAGIPMPGQAASDSAL</sequence>
<dbReference type="SUPFAM" id="SSF53850">
    <property type="entry name" value="Periplasmic binding protein-like II"/>
    <property type="match status" value="1"/>
</dbReference>
<gene>
    <name evidence="6" type="ORF">ODI_03656</name>
    <name evidence="7" type="ORF">ODI_R1879</name>
</gene>
<dbReference type="GO" id="GO:0003700">
    <property type="term" value="F:DNA-binding transcription factor activity"/>
    <property type="evidence" value="ECO:0007669"/>
    <property type="project" value="InterPro"/>
</dbReference>
<dbReference type="AlphaFoldDB" id="A0A1C3K1F9"/>
<evidence type="ECO:0000256" key="4">
    <source>
        <dbReference type="ARBA" id="ARBA00023163"/>
    </source>
</evidence>
<evidence type="ECO:0000256" key="2">
    <source>
        <dbReference type="ARBA" id="ARBA00023015"/>
    </source>
</evidence>
<reference evidence="6 8" key="1">
    <citation type="submission" date="2016-06" db="EMBL/GenBank/DDBJ databases">
        <authorList>
            <person name="Kjaerup R.B."/>
            <person name="Dalgaard T.S."/>
            <person name="Juul-Madsen H.R."/>
        </authorList>
    </citation>
    <scope>NUCLEOTIDE SEQUENCE [LARGE SCALE GENOMIC DNA]</scope>
    <source>
        <strain evidence="6">Orrdi1</strain>
    </source>
</reference>
<dbReference type="OrthoDB" id="8954631at2"/>
<dbReference type="InterPro" id="IPR036390">
    <property type="entry name" value="WH_DNA-bd_sf"/>
</dbReference>
<dbReference type="KEGG" id="odi:ODI_R1879"/>
<keyword evidence="4" id="KW-0804">Transcription</keyword>
<dbReference type="InterPro" id="IPR005119">
    <property type="entry name" value="LysR_subst-bd"/>
</dbReference>
<dbReference type="Proteomes" id="UP000078558">
    <property type="component" value="Chromosome I"/>
</dbReference>
<dbReference type="Pfam" id="PF03466">
    <property type="entry name" value="LysR_substrate"/>
    <property type="match status" value="1"/>
</dbReference>
<dbReference type="FunFam" id="1.10.10.10:FF:000001">
    <property type="entry name" value="LysR family transcriptional regulator"/>
    <property type="match status" value="1"/>
</dbReference>
<accession>A0A1C3K1F9</accession>
<dbReference type="RefSeq" id="WP_067753166.1">
    <property type="nucleotide sequence ID" value="NZ_LT907988.1"/>
</dbReference>
<evidence type="ECO:0000256" key="1">
    <source>
        <dbReference type="ARBA" id="ARBA00009437"/>
    </source>
</evidence>
<dbReference type="InterPro" id="IPR036388">
    <property type="entry name" value="WH-like_DNA-bd_sf"/>
</dbReference>
<dbReference type="EMBL" id="FLRC01000017">
    <property type="protein sequence ID" value="SBT25353.1"/>
    <property type="molecule type" value="Genomic_DNA"/>
</dbReference>
<dbReference type="InterPro" id="IPR000847">
    <property type="entry name" value="LysR_HTH_N"/>
</dbReference>
<evidence type="ECO:0000256" key="3">
    <source>
        <dbReference type="ARBA" id="ARBA00023125"/>
    </source>
</evidence>
<name>A0A1C3K1F9_9BURK</name>
<evidence type="ECO:0000313" key="8">
    <source>
        <dbReference type="Proteomes" id="UP000078558"/>
    </source>
</evidence>
<dbReference type="Pfam" id="PF00126">
    <property type="entry name" value="HTH_1"/>
    <property type="match status" value="1"/>
</dbReference>
<keyword evidence="8" id="KW-1185">Reference proteome</keyword>
<dbReference type="GO" id="GO:0006351">
    <property type="term" value="P:DNA-templated transcription"/>
    <property type="evidence" value="ECO:0007669"/>
    <property type="project" value="TreeGrafter"/>
</dbReference>
<organism evidence="6 8">
    <name type="scientific">Orrella dioscoreae</name>
    <dbReference type="NCBI Taxonomy" id="1851544"/>
    <lineage>
        <taxon>Bacteria</taxon>
        <taxon>Pseudomonadati</taxon>
        <taxon>Pseudomonadota</taxon>
        <taxon>Betaproteobacteria</taxon>
        <taxon>Burkholderiales</taxon>
        <taxon>Alcaligenaceae</taxon>
        <taxon>Orrella</taxon>
    </lineage>
</organism>
<dbReference type="SUPFAM" id="SSF46785">
    <property type="entry name" value="Winged helix' DNA-binding domain"/>
    <property type="match status" value="1"/>
</dbReference>
<dbReference type="PROSITE" id="PS50931">
    <property type="entry name" value="HTH_LYSR"/>
    <property type="match status" value="1"/>
</dbReference>
<dbReference type="FunFam" id="3.40.190.290:FF:000001">
    <property type="entry name" value="Transcriptional regulator, LysR family"/>
    <property type="match status" value="1"/>
</dbReference>
<feature type="domain" description="HTH lysR-type" evidence="5">
    <location>
        <begin position="6"/>
        <end position="63"/>
    </location>
</feature>
<dbReference type="Gene3D" id="3.40.190.290">
    <property type="match status" value="1"/>
</dbReference>
<protein>
    <submittedName>
        <fullName evidence="6">Positive regulator of Tartrate dehydrogenase/decarboxylase/D-malic enzyme</fullName>
    </submittedName>
</protein>
<dbReference type="InterPro" id="IPR058163">
    <property type="entry name" value="LysR-type_TF_proteobact-type"/>
</dbReference>
<evidence type="ECO:0000313" key="7">
    <source>
        <dbReference type="EMBL" id="SOE49162.1"/>
    </source>
</evidence>
<dbReference type="STRING" id="1851544.ODI_03656"/>
<comment type="similarity">
    <text evidence="1">Belongs to the LysR transcriptional regulatory family.</text>
</comment>
<dbReference type="PANTHER" id="PTHR30537:SF5">
    <property type="entry name" value="HTH-TYPE TRANSCRIPTIONAL ACTIVATOR TTDR-RELATED"/>
    <property type="match status" value="1"/>
</dbReference>
<dbReference type="EMBL" id="LT907988">
    <property type="protein sequence ID" value="SOE49162.1"/>
    <property type="molecule type" value="Genomic_DNA"/>
</dbReference>
<dbReference type="PANTHER" id="PTHR30537">
    <property type="entry name" value="HTH-TYPE TRANSCRIPTIONAL REGULATOR"/>
    <property type="match status" value="1"/>
</dbReference>
<dbReference type="CDD" id="cd08479">
    <property type="entry name" value="PBP2_CrgA_like_9"/>
    <property type="match status" value="1"/>
</dbReference>
<dbReference type="GO" id="GO:0043565">
    <property type="term" value="F:sequence-specific DNA binding"/>
    <property type="evidence" value="ECO:0007669"/>
    <property type="project" value="TreeGrafter"/>
</dbReference>
<evidence type="ECO:0000259" key="5">
    <source>
        <dbReference type="PROSITE" id="PS50931"/>
    </source>
</evidence>
<keyword evidence="2" id="KW-0805">Transcription regulation</keyword>
<reference evidence="7 8" key="2">
    <citation type="submission" date="2017-08" db="EMBL/GenBank/DDBJ databases">
        <authorList>
            <person name="de Groot N.N."/>
        </authorList>
    </citation>
    <scope>NUCLEOTIDE SEQUENCE [LARGE SCALE GENOMIC DNA]</scope>
    <source>
        <strain evidence="7">Orrdi1</strain>
    </source>
</reference>
<keyword evidence="3" id="KW-0238">DNA-binding</keyword>
<evidence type="ECO:0000313" key="6">
    <source>
        <dbReference type="EMBL" id="SBT25353.1"/>
    </source>
</evidence>
<proteinExistence type="inferred from homology"/>